<gene>
    <name evidence="1" type="ORF">PLOB_00009514</name>
</gene>
<protein>
    <recommendedName>
        <fullName evidence="3">Myb-like domain-containing protein</fullName>
    </recommendedName>
</protein>
<keyword evidence="2" id="KW-1185">Reference proteome</keyword>
<evidence type="ECO:0000313" key="2">
    <source>
        <dbReference type="Proteomes" id="UP001159405"/>
    </source>
</evidence>
<proteinExistence type="predicted"/>
<evidence type="ECO:0000313" key="1">
    <source>
        <dbReference type="EMBL" id="CAH3168978.1"/>
    </source>
</evidence>
<reference evidence="1 2" key="1">
    <citation type="submission" date="2022-05" db="EMBL/GenBank/DDBJ databases">
        <authorList>
            <consortium name="Genoscope - CEA"/>
            <person name="William W."/>
        </authorList>
    </citation>
    <scope>NUCLEOTIDE SEQUENCE [LARGE SCALE GENOMIC DNA]</scope>
</reference>
<accession>A0ABN8QQQ7</accession>
<evidence type="ECO:0008006" key="3">
    <source>
        <dbReference type="Google" id="ProtNLM"/>
    </source>
</evidence>
<sequence length="107" mass="12653">MSKSAGKKPNDKSDKTKADNFVWTDDEVQLLLEVTNDYKVSKAAKNIDWESCQSKYTDILELYREHYPSSQEESAEIEKEYPHKKEEITKVILTSKLKNIRLKRDWR</sequence>
<dbReference type="Proteomes" id="UP001159405">
    <property type="component" value="Unassembled WGS sequence"/>
</dbReference>
<name>A0ABN8QQQ7_9CNID</name>
<comment type="caution">
    <text evidence="1">The sequence shown here is derived from an EMBL/GenBank/DDBJ whole genome shotgun (WGS) entry which is preliminary data.</text>
</comment>
<dbReference type="EMBL" id="CALNXK010000147">
    <property type="protein sequence ID" value="CAH3168978.1"/>
    <property type="molecule type" value="Genomic_DNA"/>
</dbReference>
<organism evidence="1 2">
    <name type="scientific">Porites lobata</name>
    <dbReference type="NCBI Taxonomy" id="104759"/>
    <lineage>
        <taxon>Eukaryota</taxon>
        <taxon>Metazoa</taxon>
        <taxon>Cnidaria</taxon>
        <taxon>Anthozoa</taxon>
        <taxon>Hexacorallia</taxon>
        <taxon>Scleractinia</taxon>
        <taxon>Fungiina</taxon>
        <taxon>Poritidae</taxon>
        <taxon>Porites</taxon>
    </lineage>
</organism>